<evidence type="ECO:0000256" key="1">
    <source>
        <dbReference type="ARBA" id="ARBA00004123"/>
    </source>
</evidence>
<dbReference type="AlphaFoldDB" id="A0A1L7XLC2"/>
<feature type="transmembrane region" description="Helical" evidence="7">
    <location>
        <begin position="495"/>
        <end position="516"/>
    </location>
</feature>
<evidence type="ECO:0000256" key="4">
    <source>
        <dbReference type="ARBA" id="ARBA00023163"/>
    </source>
</evidence>
<comment type="subcellular location">
    <subcellularLocation>
        <location evidence="1">Nucleus</location>
    </subcellularLocation>
</comment>
<keyword evidence="7" id="KW-0472">Membrane</keyword>
<evidence type="ECO:0000313" key="8">
    <source>
        <dbReference type="EMBL" id="CZR65818.1"/>
    </source>
</evidence>
<evidence type="ECO:0000256" key="3">
    <source>
        <dbReference type="ARBA" id="ARBA00023015"/>
    </source>
</evidence>
<dbReference type="PANTHER" id="PTHR47338:SF5">
    <property type="entry name" value="ZN(II)2CYS6 TRANSCRIPTION FACTOR (EUROFUNG)"/>
    <property type="match status" value="1"/>
</dbReference>
<protein>
    <recommendedName>
        <fullName evidence="10">Zn(2)-C6 fungal-type domain-containing protein</fullName>
    </recommendedName>
</protein>
<dbReference type="GO" id="GO:0008270">
    <property type="term" value="F:zinc ion binding"/>
    <property type="evidence" value="ECO:0007669"/>
    <property type="project" value="InterPro"/>
</dbReference>
<dbReference type="CDD" id="cd12148">
    <property type="entry name" value="fungal_TF_MHR"/>
    <property type="match status" value="1"/>
</dbReference>
<dbReference type="InterPro" id="IPR050815">
    <property type="entry name" value="TF_fung"/>
</dbReference>
<keyword evidence="2" id="KW-0479">Metal-binding</keyword>
<evidence type="ECO:0000256" key="2">
    <source>
        <dbReference type="ARBA" id="ARBA00022723"/>
    </source>
</evidence>
<feature type="compositionally biased region" description="Basic residues" evidence="6">
    <location>
        <begin position="218"/>
        <end position="227"/>
    </location>
</feature>
<feature type="compositionally biased region" description="Polar residues" evidence="6">
    <location>
        <begin position="339"/>
        <end position="352"/>
    </location>
</feature>
<dbReference type="OrthoDB" id="2571985at2759"/>
<evidence type="ECO:0008006" key="10">
    <source>
        <dbReference type="Google" id="ProtNLM"/>
    </source>
</evidence>
<gene>
    <name evidence="8" type="ORF">PAC_15718</name>
</gene>
<evidence type="ECO:0000256" key="7">
    <source>
        <dbReference type="SAM" id="Phobius"/>
    </source>
</evidence>
<keyword evidence="5" id="KW-0539">Nucleus</keyword>
<dbReference type="GO" id="GO:0005634">
    <property type="term" value="C:nucleus"/>
    <property type="evidence" value="ECO:0007669"/>
    <property type="project" value="UniProtKB-SubCell"/>
</dbReference>
<dbReference type="PANTHER" id="PTHR47338">
    <property type="entry name" value="ZN(II)2CYS6 TRANSCRIPTION FACTOR (EUROFUNG)-RELATED"/>
    <property type="match status" value="1"/>
</dbReference>
<dbReference type="EMBL" id="FJOG01000033">
    <property type="protein sequence ID" value="CZR65818.1"/>
    <property type="molecule type" value="Genomic_DNA"/>
</dbReference>
<feature type="region of interest" description="Disordered" evidence="6">
    <location>
        <begin position="212"/>
        <end position="236"/>
    </location>
</feature>
<dbReference type="STRING" id="576137.A0A1L7XLC2"/>
<name>A0A1L7XLC2_9HELO</name>
<feature type="region of interest" description="Disordered" evidence="6">
    <location>
        <begin position="314"/>
        <end position="362"/>
    </location>
</feature>
<dbReference type="CDD" id="cd00067">
    <property type="entry name" value="GAL4"/>
    <property type="match status" value="1"/>
</dbReference>
<sequence length="555" mass="62502">MQLMLSSRQTYGGSMEFKWCAQIAFRLDCDSLSIHHLLTVYGEINIDGKKRVIDTLCRRNNEDQKDASMRPSRGMEVIPIRQAYILTFNPSSLRLSAISTGFTNFLPSLLLHQQLDLPNINLETFRYSGDAVSTPWATGKRKYKPRASLACDTCRAKKAKCDQRFLCRVRKGMYPDLIEDSDTELFVQVPCVYGEKRAKLGLKKGIEGYQLSGASKPHQTKSTHRSSTKLSKFHQDTPHDAHFVRPSLSRTMKSLRQSIAKPVAPSFMGIRPMWFSLNNFSKAPDFDNRRAFPPSTRHATTPLFVVDIFCDETSEPPGSRPESPFAAAGIAQKSRPEKTNNVVSPVSNTPSEAPTPILPRAPNAHSFTSRWEEEIWVFATVECLPRNQMHFLALYNAVLAVGALTAPVDALQDQRAELDIGTEEAQKNGTQRLLGDVFEVCSFEGAQTLLLLSVYCQHALKLHPSHMHSGMALRTAIAIGLLTTEALVVRIPWSFTMILMAVEMVGFAAIRGVYVWENRKRKESFETWDEEQVRAEDRGKNGRRGDQRCTFVYSY</sequence>
<evidence type="ECO:0000256" key="5">
    <source>
        <dbReference type="ARBA" id="ARBA00023242"/>
    </source>
</evidence>
<keyword evidence="7" id="KW-1133">Transmembrane helix</keyword>
<keyword evidence="3" id="KW-0805">Transcription regulation</keyword>
<keyword evidence="7" id="KW-0812">Transmembrane</keyword>
<dbReference type="GO" id="GO:0000981">
    <property type="term" value="F:DNA-binding transcription factor activity, RNA polymerase II-specific"/>
    <property type="evidence" value="ECO:0007669"/>
    <property type="project" value="InterPro"/>
</dbReference>
<dbReference type="InterPro" id="IPR001138">
    <property type="entry name" value="Zn2Cys6_DnaBD"/>
</dbReference>
<accession>A0A1L7XLC2</accession>
<dbReference type="Proteomes" id="UP000184330">
    <property type="component" value="Unassembled WGS sequence"/>
</dbReference>
<reference evidence="8 9" key="1">
    <citation type="submission" date="2016-03" db="EMBL/GenBank/DDBJ databases">
        <authorList>
            <person name="Ploux O."/>
        </authorList>
    </citation>
    <scope>NUCLEOTIDE SEQUENCE [LARGE SCALE GENOMIC DNA]</scope>
    <source>
        <strain evidence="8 9">UAMH 11012</strain>
    </source>
</reference>
<proteinExistence type="predicted"/>
<evidence type="ECO:0000256" key="6">
    <source>
        <dbReference type="SAM" id="MobiDB-lite"/>
    </source>
</evidence>
<evidence type="ECO:0000313" key="9">
    <source>
        <dbReference type="Proteomes" id="UP000184330"/>
    </source>
</evidence>
<keyword evidence="4" id="KW-0804">Transcription</keyword>
<organism evidence="8 9">
    <name type="scientific">Phialocephala subalpina</name>
    <dbReference type="NCBI Taxonomy" id="576137"/>
    <lineage>
        <taxon>Eukaryota</taxon>
        <taxon>Fungi</taxon>
        <taxon>Dikarya</taxon>
        <taxon>Ascomycota</taxon>
        <taxon>Pezizomycotina</taxon>
        <taxon>Leotiomycetes</taxon>
        <taxon>Helotiales</taxon>
        <taxon>Mollisiaceae</taxon>
        <taxon>Phialocephala</taxon>
        <taxon>Phialocephala fortinii species complex</taxon>
    </lineage>
</organism>
<keyword evidence="9" id="KW-1185">Reference proteome</keyword>